<evidence type="ECO:0000256" key="3">
    <source>
        <dbReference type="ARBA" id="ARBA00022989"/>
    </source>
</evidence>
<evidence type="ECO:0000256" key="4">
    <source>
        <dbReference type="ARBA" id="ARBA00023136"/>
    </source>
</evidence>
<evidence type="ECO:0000256" key="1">
    <source>
        <dbReference type="ARBA" id="ARBA00004141"/>
    </source>
</evidence>
<name>A0ABM7XE34_9BACT</name>
<dbReference type="Proteomes" id="UP001162734">
    <property type="component" value="Chromosome"/>
</dbReference>
<keyword evidence="2 6" id="KW-0812">Transmembrane</keyword>
<evidence type="ECO:0000313" key="7">
    <source>
        <dbReference type="EMBL" id="BDG10134.1"/>
    </source>
</evidence>
<keyword evidence="3 6" id="KW-1133">Transmembrane helix</keyword>
<feature type="region of interest" description="Disordered" evidence="5">
    <location>
        <begin position="183"/>
        <end position="232"/>
    </location>
</feature>
<dbReference type="InterPro" id="IPR052527">
    <property type="entry name" value="Metal_cation-efflux_comp"/>
</dbReference>
<feature type="transmembrane region" description="Helical" evidence="6">
    <location>
        <begin position="127"/>
        <end position="153"/>
    </location>
</feature>
<evidence type="ECO:0000313" key="8">
    <source>
        <dbReference type="Proteomes" id="UP001162734"/>
    </source>
</evidence>
<feature type="compositionally biased region" description="Gly residues" evidence="5">
    <location>
        <begin position="198"/>
        <end position="208"/>
    </location>
</feature>
<feature type="compositionally biased region" description="Gly residues" evidence="5">
    <location>
        <begin position="222"/>
        <end position="232"/>
    </location>
</feature>
<dbReference type="RefSeq" id="WP_248342528.1">
    <property type="nucleotide sequence ID" value="NZ_AP025592.1"/>
</dbReference>
<proteinExistence type="predicted"/>
<organism evidence="7 8">
    <name type="scientific">Anaeromyxobacter paludicola</name>
    <dbReference type="NCBI Taxonomy" id="2918171"/>
    <lineage>
        <taxon>Bacteria</taxon>
        <taxon>Pseudomonadati</taxon>
        <taxon>Myxococcota</taxon>
        <taxon>Myxococcia</taxon>
        <taxon>Myxococcales</taxon>
        <taxon>Cystobacterineae</taxon>
        <taxon>Anaeromyxobacteraceae</taxon>
        <taxon>Anaeromyxobacter</taxon>
    </lineage>
</organism>
<sequence>MVNNALPGMVLASAVAAERGVELWLSARNARRLRRAGAVEAGRAHYPAMVAFHAALLAACLAWPLLGGERPRLAVAIPAVVAVLLAQALRWWAVATLGGRWTTRVLVLPGAPPVTGGPYRFFHHPNYLAVAVEVAALPLSVGAWIVALAATLLNAALMAVRIPEEERALGPAWAEAFAGAEPVAAPRAAPPQPSPPERGGGAPGGLEDGGSPRAPLPLSRGAGDGQGGGGGG</sequence>
<feature type="transmembrane region" description="Helical" evidence="6">
    <location>
        <begin position="44"/>
        <end position="66"/>
    </location>
</feature>
<reference evidence="8" key="1">
    <citation type="journal article" date="2022" name="Int. J. Syst. Evol. Microbiol.">
        <title>Anaeromyxobacter oryzae sp. nov., Anaeromyxobacter diazotrophicus sp. nov. and Anaeromyxobacter paludicola sp. nov., isolated from paddy soils.</title>
        <authorList>
            <person name="Itoh H."/>
            <person name="Xu Z."/>
            <person name="Mise K."/>
            <person name="Masuda Y."/>
            <person name="Ushijima N."/>
            <person name="Hayakawa C."/>
            <person name="Shiratori Y."/>
            <person name="Senoo K."/>
        </authorList>
    </citation>
    <scope>NUCLEOTIDE SEQUENCE [LARGE SCALE GENOMIC DNA]</scope>
    <source>
        <strain evidence="8">Red630</strain>
    </source>
</reference>
<evidence type="ECO:0000256" key="6">
    <source>
        <dbReference type="SAM" id="Phobius"/>
    </source>
</evidence>
<gene>
    <name evidence="7" type="ORF">AMPC_32470</name>
</gene>
<keyword evidence="8" id="KW-1185">Reference proteome</keyword>
<protein>
    <recommendedName>
        <fullName evidence="9">Isoprenylcysteine carboxyl methyltransferase</fullName>
    </recommendedName>
</protein>
<evidence type="ECO:0008006" key="9">
    <source>
        <dbReference type="Google" id="ProtNLM"/>
    </source>
</evidence>
<evidence type="ECO:0000256" key="2">
    <source>
        <dbReference type="ARBA" id="ARBA00022692"/>
    </source>
</evidence>
<dbReference type="EMBL" id="AP025592">
    <property type="protein sequence ID" value="BDG10134.1"/>
    <property type="molecule type" value="Genomic_DNA"/>
</dbReference>
<evidence type="ECO:0000256" key="5">
    <source>
        <dbReference type="SAM" id="MobiDB-lite"/>
    </source>
</evidence>
<feature type="transmembrane region" description="Helical" evidence="6">
    <location>
        <begin position="73"/>
        <end position="93"/>
    </location>
</feature>
<keyword evidence="4 6" id="KW-0472">Membrane</keyword>
<dbReference type="InterPro" id="IPR007269">
    <property type="entry name" value="ICMT_MeTrfase"/>
</dbReference>
<dbReference type="Pfam" id="PF04140">
    <property type="entry name" value="ICMT"/>
    <property type="match status" value="1"/>
</dbReference>
<accession>A0ABM7XE34</accession>
<dbReference type="PANTHER" id="PTHR43847">
    <property type="entry name" value="BLL3993 PROTEIN"/>
    <property type="match status" value="1"/>
</dbReference>
<comment type="subcellular location">
    <subcellularLocation>
        <location evidence="1">Membrane</location>
        <topology evidence="1">Multi-pass membrane protein</topology>
    </subcellularLocation>
</comment>
<dbReference type="Gene3D" id="1.20.120.1630">
    <property type="match status" value="1"/>
</dbReference>
<dbReference type="PANTHER" id="PTHR43847:SF1">
    <property type="entry name" value="BLL3993 PROTEIN"/>
    <property type="match status" value="1"/>
</dbReference>